<evidence type="ECO:0000256" key="1">
    <source>
        <dbReference type="SAM" id="SignalP"/>
    </source>
</evidence>
<feature type="chain" id="PRO_5001610521" evidence="1">
    <location>
        <begin position="21"/>
        <end position="303"/>
    </location>
</feature>
<evidence type="ECO:0000259" key="2">
    <source>
        <dbReference type="PROSITE" id="PS50213"/>
    </source>
</evidence>
<dbReference type="InterPro" id="IPR000782">
    <property type="entry name" value="FAS1_domain"/>
</dbReference>
<reference evidence="3" key="1">
    <citation type="submission" date="2014-05" db="EMBL/GenBank/DDBJ databases">
        <title>The transcriptome of the halophilic microalga Tetraselmis sp. GSL018 isolated from the Great Salt Lake, Utah.</title>
        <authorList>
            <person name="Jinkerson R.E."/>
            <person name="D'Adamo S."/>
            <person name="Posewitz M.C."/>
        </authorList>
    </citation>
    <scope>NUCLEOTIDE SEQUENCE</scope>
    <source>
        <strain evidence="3">GSL018</strain>
    </source>
</reference>
<dbReference type="InterPro" id="IPR050904">
    <property type="entry name" value="Adhesion/Biosynth-related"/>
</dbReference>
<accession>A0A061RF41</accession>
<evidence type="ECO:0000313" key="3">
    <source>
        <dbReference type="EMBL" id="JAC69429.1"/>
    </source>
</evidence>
<dbReference type="FunFam" id="2.30.180.10:FF:000032">
    <property type="entry name" value="Fasciclin domain-containing protein, putative"/>
    <property type="match status" value="1"/>
</dbReference>
<feature type="domain" description="FAS1" evidence="2">
    <location>
        <begin position="164"/>
        <end position="279"/>
    </location>
</feature>
<protein>
    <submittedName>
        <fullName evidence="3">Beta-ig-h3 fasciclin</fullName>
    </submittedName>
</protein>
<name>A0A061RF41_9CHLO</name>
<dbReference type="PROSITE" id="PS50213">
    <property type="entry name" value="FAS1"/>
    <property type="match status" value="2"/>
</dbReference>
<dbReference type="SMART" id="SM00554">
    <property type="entry name" value="FAS1"/>
    <property type="match status" value="2"/>
</dbReference>
<dbReference type="EMBL" id="GBEZ01016856">
    <property type="protein sequence ID" value="JAC69429.1"/>
    <property type="molecule type" value="Transcribed_RNA"/>
</dbReference>
<proteinExistence type="predicted"/>
<dbReference type="AlphaFoldDB" id="A0A061RF41"/>
<gene>
    <name evidence="3" type="ORF">TSPGSL018_6386</name>
</gene>
<keyword evidence="1" id="KW-0732">Signal</keyword>
<dbReference type="SUPFAM" id="SSF82153">
    <property type="entry name" value="FAS1 domain"/>
    <property type="match status" value="2"/>
</dbReference>
<sequence length="303" mass="31433">MKLISSWCLMLALLFVQTHGQVTTEAPLPETVVDVAIETDGFGTLVSALTRADLVGALRGDGPFTVFAPTDAAFEALGISPEDLETTVLADVLKYHVVAGRVLSSDISPGPTPTLLEGSNITLSTADGGVTVTGGQGTSATVTQIRDVEAGNGVVHVIGAVLLPPTVLEIVVSMPALQKLETSLNASQLNATLSNGTFTVFAPNEQALADVESIDKAILENHVVTSRVNLTNGTTFTTLARNELSVGSDQTVEGTGYSAKVVETIHGYNGYVYVIDGILSESSAAAHCSILFAVFAAMRLAMA</sequence>
<dbReference type="GO" id="GO:0005615">
    <property type="term" value="C:extracellular space"/>
    <property type="evidence" value="ECO:0007669"/>
    <property type="project" value="TreeGrafter"/>
</dbReference>
<dbReference type="PANTHER" id="PTHR10900">
    <property type="entry name" value="PERIOSTIN-RELATED"/>
    <property type="match status" value="1"/>
</dbReference>
<dbReference type="Gene3D" id="2.30.180.10">
    <property type="entry name" value="FAS1 domain"/>
    <property type="match status" value="2"/>
</dbReference>
<dbReference type="Pfam" id="PF02469">
    <property type="entry name" value="Fasciclin"/>
    <property type="match status" value="2"/>
</dbReference>
<dbReference type="PANTHER" id="PTHR10900:SF77">
    <property type="entry name" value="FI19380P1"/>
    <property type="match status" value="1"/>
</dbReference>
<organism evidence="3">
    <name type="scientific">Tetraselmis sp. GSL018</name>
    <dbReference type="NCBI Taxonomy" id="582737"/>
    <lineage>
        <taxon>Eukaryota</taxon>
        <taxon>Viridiplantae</taxon>
        <taxon>Chlorophyta</taxon>
        <taxon>core chlorophytes</taxon>
        <taxon>Chlorodendrophyceae</taxon>
        <taxon>Chlorodendrales</taxon>
        <taxon>Chlorodendraceae</taxon>
        <taxon>Tetraselmis</taxon>
    </lineage>
</organism>
<feature type="domain" description="FAS1" evidence="2">
    <location>
        <begin position="29"/>
        <end position="162"/>
    </location>
</feature>
<feature type="signal peptide" evidence="1">
    <location>
        <begin position="1"/>
        <end position="20"/>
    </location>
</feature>
<dbReference type="InterPro" id="IPR036378">
    <property type="entry name" value="FAS1_dom_sf"/>
</dbReference>